<dbReference type="PROSITE" id="PS50011">
    <property type="entry name" value="PROTEIN_KINASE_DOM"/>
    <property type="match status" value="1"/>
</dbReference>
<comment type="caution">
    <text evidence="2">The sequence shown here is derived from an EMBL/GenBank/DDBJ whole genome shotgun (WGS) entry which is preliminary data.</text>
</comment>
<evidence type="ECO:0000313" key="3">
    <source>
        <dbReference type="Proteomes" id="UP000663814"/>
    </source>
</evidence>
<reference evidence="2 3" key="2">
    <citation type="submission" date="2021-08" db="EMBL/GenBank/DDBJ databases">
        <title>Rheinheimera aquimaris sp. nov., isolated from seawater of the East Sea in Korea.</title>
        <authorList>
            <person name="Kim K.H."/>
            <person name="Wenting R."/>
            <person name="Kim K.R."/>
            <person name="Jeon C.O."/>
        </authorList>
    </citation>
    <scope>NUCLEOTIDE SEQUENCE [LARGE SCALE GENOMIC DNA]</scope>
    <source>
        <strain evidence="2 3">MA-13</strain>
    </source>
</reference>
<dbReference type="Gene3D" id="3.40.50.300">
    <property type="entry name" value="P-loop containing nucleotide triphosphate hydrolases"/>
    <property type="match status" value="2"/>
</dbReference>
<dbReference type="InterPro" id="IPR011009">
    <property type="entry name" value="Kinase-like_dom_sf"/>
</dbReference>
<dbReference type="InterPro" id="IPR047187">
    <property type="entry name" value="SF1_C_Upf1"/>
</dbReference>
<dbReference type="InterPro" id="IPR000719">
    <property type="entry name" value="Prot_kinase_dom"/>
</dbReference>
<dbReference type="RefSeq" id="WP_205312820.1">
    <property type="nucleotide sequence ID" value="NZ_JAERPS020000005.1"/>
</dbReference>
<dbReference type="CDD" id="cd17934">
    <property type="entry name" value="DEXXQc_Upf1-like"/>
    <property type="match status" value="1"/>
</dbReference>
<sequence length="1658" mass="186592">MKIEIWDGGLQEQEITAIEKIQQTFAVKPVQANATARGGSIQDQMRGLGLAQQPSGMFPWKGYAGFRFVDSKNHDGEFDLVIVTHCNLIIVELKDWNHEPITAKNDRWFKGNKDMSRSPVSTTRNKKFTLENKIKKIAKRFTNSKFPPHVHFFVVMTGNADFSKLPEVDLNHTMSLKDFLKLADEKTFNSRFNPHSNSKCLQADIGLFDEMFLGPQTAPKALRINGYSATEIFFEHPRKIYKEYLATAENSASTQALLRAWDFNHLDGHKSKTLDGRAEIVSREREVLQHINHQNRELYNHCLRSLTSFQRDEVTTHYYEIYELPPGHVRFNEFIGRYGIGLAEGDRLNVAKLLIAKFADLHDIKIAHRDIADHSLWISHAKEVSLSNFISAYHQPIGTVGDYRTALSVGAVEAKDMLGDGNFSPFQQDVHALGLVVWHLLNGKRMSPKSLESVQDEILSSDKWYAPIVLSAISASFGSAREFFAAIKREEPSGISIPTFDSSELDPYRHPINHSRQFKEDGDFLIETEEKEVYISDGKLVKAWLNMGVRGEDPVTDFQVLRFLKQLSKLASIRPPFLPEIFEFGIATKSSSVYLVSAFIDGLTWSDYQCADFEAKLSLIISLVSAVEQLHHLGVSHGDLHPGNVMIESGTNSLFIIDIPDFNQAGDEQKNHAYSPEFIDTCSAIERDIFAVIKMSFELVSDEKDRYPAFYSALSEVSAIEKNDRQFGFKSLARFRKALEQSTESSEEQLIEIVTNKLDEPFTLYPDNGHLYVAVEPHKSEPSKLTVTFFGIGGVLKVVYNLSQSAVVYVAHSFKRSSISPRDIDSSQFEINVPIKVSSGRATVLEPLSSYLNSHEAFTRTITLMKSKDEQPATPDDVVTSQLFEAFRLLEAKESVVSETNKLSIPTKKLWQAILETETESSPSIRVDGEISRVDSKSNEIIIPYAADIDPLGEFSPGDEVTASIIDRDDAERIIGEVSLKNSALKEIRLMKPKPAAFSLKENDIVYFRSKQDRSSFRKRRKALERILDRESVIPNLQDYFDPSCEYDAVDYGISISEEEFSRYDRVDGHGGIIRLNEQQRDALRTLISRGPVSLLQGPPGTGKTEFISAFVHYLIESQNAKRILLVSQSHEAVNTAAERIRKHCVRLNTDIEVVRFSNREGAVSQALKDIYSNSITTEKRELFNAEVKYRVELLKDAIGLDAEFISAVVLAELQLFRQIDELVALFNQIDESKDENDKVALKRIVVGLDDTIRTKLSEVYNIQLSADSRVSDAKTYVLSKLCADYAVRPDEALKVRALAKICRDMQEAIAGERVNLDEFYARSRQLVVGTCVGIGQGHIGISENIYDWVIIDEAARSIASELAIAMQSGRRVLLVGDHLQLPPLYSDAHKDALALRLGIKNSKAELDEVLQSDFARAFDSKYGAQASAALLTQYRMAPAIGTLVSETFYKKRKLVNGNRTIPNIYENAPEALQSYVSWLDTSSLGGRSYHLEGKGSSIYNRVEADQILLVLKQIAENSEFVASLSAVTKKDEAAIGIICMYAEQKRIIRQKFNQESWSDGFKELVKIDTVDSYQGKENRIIILSLTRSDKHRSPGFLRMPNRINVAMSRAMDRLLIVGNSDMWQGRNKELPLGEVVQFMQEHGTGSGYSFLQVKTGK</sequence>
<dbReference type="EMBL" id="JAERPS020000005">
    <property type="protein sequence ID" value="MBZ9612689.1"/>
    <property type="molecule type" value="Genomic_DNA"/>
</dbReference>
<dbReference type="InterPro" id="IPR041677">
    <property type="entry name" value="DNA2/NAM7_AAA_11"/>
</dbReference>
<dbReference type="InterPro" id="IPR014001">
    <property type="entry name" value="Helicase_ATP-bd"/>
</dbReference>
<dbReference type="InterPro" id="IPR041679">
    <property type="entry name" value="DNA2/NAM7-like_C"/>
</dbReference>
<dbReference type="Pfam" id="PF13086">
    <property type="entry name" value="AAA_11"/>
    <property type="match status" value="1"/>
</dbReference>
<dbReference type="InterPro" id="IPR027417">
    <property type="entry name" value="P-loop_NTPase"/>
</dbReference>
<dbReference type="PANTHER" id="PTHR10887">
    <property type="entry name" value="DNA2/NAM7 HELICASE FAMILY"/>
    <property type="match status" value="1"/>
</dbReference>
<dbReference type="SUPFAM" id="SSF56112">
    <property type="entry name" value="Protein kinase-like (PK-like)"/>
    <property type="match status" value="2"/>
</dbReference>
<organism evidence="2 3">
    <name type="scientific">Rheinheimera maricola</name>
    <dbReference type="NCBI Taxonomy" id="2793282"/>
    <lineage>
        <taxon>Bacteria</taxon>
        <taxon>Pseudomonadati</taxon>
        <taxon>Pseudomonadota</taxon>
        <taxon>Gammaproteobacteria</taxon>
        <taxon>Chromatiales</taxon>
        <taxon>Chromatiaceae</taxon>
        <taxon>Rheinheimera</taxon>
    </lineage>
</organism>
<dbReference type="Pfam" id="PF13087">
    <property type="entry name" value="AAA_12"/>
    <property type="match status" value="1"/>
</dbReference>
<dbReference type="Pfam" id="PF08378">
    <property type="entry name" value="NERD"/>
    <property type="match status" value="1"/>
</dbReference>
<proteinExistence type="predicted"/>
<dbReference type="SUPFAM" id="SSF52540">
    <property type="entry name" value="P-loop containing nucleoside triphosphate hydrolases"/>
    <property type="match status" value="1"/>
</dbReference>
<accession>A0ABS7XBY9</accession>
<dbReference type="InterPro" id="IPR045055">
    <property type="entry name" value="DNA2/NAM7-like"/>
</dbReference>
<dbReference type="PANTHER" id="PTHR10887:SF495">
    <property type="entry name" value="HELICASE SENATAXIN ISOFORM X1-RELATED"/>
    <property type="match status" value="1"/>
</dbReference>
<gene>
    <name evidence="2" type="ORF">I4W93_013890</name>
</gene>
<dbReference type="CDD" id="cd18808">
    <property type="entry name" value="SF1_C_Upf1"/>
    <property type="match status" value="1"/>
</dbReference>
<protein>
    <submittedName>
        <fullName evidence="2">AAA family ATPase</fullName>
    </submittedName>
</protein>
<name>A0ABS7XBY9_9GAMM</name>
<evidence type="ECO:0000313" key="2">
    <source>
        <dbReference type="EMBL" id="MBZ9612689.1"/>
    </source>
</evidence>
<dbReference type="Gene3D" id="1.10.510.10">
    <property type="entry name" value="Transferase(Phosphotransferase) domain 1"/>
    <property type="match status" value="2"/>
</dbReference>
<keyword evidence="3" id="KW-1185">Reference proteome</keyword>
<evidence type="ECO:0000259" key="1">
    <source>
        <dbReference type="PROSITE" id="PS50011"/>
    </source>
</evidence>
<dbReference type="Proteomes" id="UP000663814">
    <property type="component" value="Unassembled WGS sequence"/>
</dbReference>
<feature type="domain" description="Protein kinase" evidence="1">
    <location>
        <begin position="177"/>
        <end position="595"/>
    </location>
</feature>
<reference evidence="2 3" key="1">
    <citation type="submission" date="2020-12" db="EMBL/GenBank/DDBJ databases">
        <authorList>
            <person name="Ruan W."/>
            <person name="Khan S.A."/>
            <person name="Jeon C.O."/>
        </authorList>
    </citation>
    <scope>NUCLEOTIDE SEQUENCE [LARGE SCALE GENOMIC DNA]</scope>
    <source>
        <strain evidence="2 3">MA-13</strain>
    </source>
</reference>
<dbReference type="InterPro" id="IPR011528">
    <property type="entry name" value="NERD"/>
</dbReference>
<dbReference type="SMART" id="SM00487">
    <property type="entry name" value="DEXDc"/>
    <property type="match status" value="1"/>
</dbReference>